<gene>
    <name evidence="2" type="primary">Cnig_chr_IV.g12465</name>
    <name evidence="2" type="ORF">B9Z55_012465</name>
</gene>
<name>A0A2G5TXH3_9PELO</name>
<dbReference type="OrthoDB" id="5783328at2759"/>
<evidence type="ECO:0000256" key="1">
    <source>
        <dbReference type="SAM" id="SignalP"/>
    </source>
</evidence>
<comment type="caution">
    <text evidence="2">The sequence shown here is derived from an EMBL/GenBank/DDBJ whole genome shotgun (WGS) entry which is preliminary data.</text>
</comment>
<feature type="chain" id="PRO_5013734425" description="DUF19 domain-containing protein" evidence="1">
    <location>
        <begin position="23"/>
        <end position="91"/>
    </location>
</feature>
<evidence type="ECO:0000313" key="2">
    <source>
        <dbReference type="EMBL" id="PIC31938.1"/>
    </source>
</evidence>
<proteinExistence type="predicted"/>
<feature type="signal peptide" evidence="1">
    <location>
        <begin position="1"/>
        <end position="22"/>
    </location>
</feature>
<dbReference type="AlphaFoldDB" id="A0A2G5TXH3"/>
<protein>
    <recommendedName>
        <fullName evidence="4">DUF19 domain-containing protein</fullName>
    </recommendedName>
</protein>
<evidence type="ECO:0008006" key="4">
    <source>
        <dbReference type="Google" id="ProtNLM"/>
    </source>
</evidence>
<organism evidence="2 3">
    <name type="scientific">Caenorhabditis nigoni</name>
    <dbReference type="NCBI Taxonomy" id="1611254"/>
    <lineage>
        <taxon>Eukaryota</taxon>
        <taxon>Metazoa</taxon>
        <taxon>Ecdysozoa</taxon>
        <taxon>Nematoda</taxon>
        <taxon>Chromadorea</taxon>
        <taxon>Rhabditida</taxon>
        <taxon>Rhabditina</taxon>
        <taxon>Rhabditomorpha</taxon>
        <taxon>Rhabditoidea</taxon>
        <taxon>Rhabditidae</taxon>
        <taxon>Peloderinae</taxon>
        <taxon>Caenorhabditis</taxon>
    </lineage>
</organism>
<accession>A0A2G5TXH3</accession>
<keyword evidence="1" id="KW-0732">Signal</keyword>
<dbReference type="EMBL" id="PDUG01000004">
    <property type="protein sequence ID" value="PIC31938.1"/>
    <property type="molecule type" value="Genomic_DNA"/>
</dbReference>
<dbReference type="Proteomes" id="UP000230233">
    <property type="component" value="Chromosome IV"/>
</dbReference>
<reference evidence="3" key="1">
    <citation type="submission" date="2017-10" db="EMBL/GenBank/DDBJ databases">
        <title>Rapid genome shrinkage in a self-fertile nematode reveals novel sperm competition proteins.</title>
        <authorList>
            <person name="Yin D."/>
            <person name="Schwarz E.M."/>
            <person name="Thomas C.G."/>
            <person name="Felde R.L."/>
            <person name="Korf I.F."/>
            <person name="Cutter A.D."/>
            <person name="Schartner C.M."/>
            <person name="Ralston E.J."/>
            <person name="Meyer B.J."/>
            <person name="Haag E.S."/>
        </authorList>
    </citation>
    <scope>NUCLEOTIDE SEQUENCE [LARGE SCALE GENOMIC DNA]</scope>
    <source>
        <strain evidence="3">JU1422</strain>
    </source>
</reference>
<sequence length="91" mass="10143">MTIFQMSLRSLIFLSTLFIISASTLKCYEGSRGIVNGEDSSNFVQNLCDDNMTYCFESYNSNLTEVTASCQNMGTDQKLLDVCKVSLSKKV</sequence>
<evidence type="ECO:0000313" key="3">
    <source>
        <dbReference type="Proteomes" id="UP000230233"/>
    </source>
</evidence>
<keyword evidence="3" id="KW-1185">Reference proteome</keyword>